<dbReference type="EMBL" id="JAVDVX010000003">
    <property type="protein sequence ID" value="MDR7090116.1"/>
    <property type="molecule type" value="Genomic_DNA"/>
</dbReference>
<comment type="caution">
    <text evidence="13">The sequence shown here is derived from an EMBL/GenBank/DDBJ whole genome shotgun (WGS) entry which is preliminary data.</text>
</comment>
<dbReference type="Proteomes" id="UP001253595">
    <property type="component" value="Unassembled WGS sequence"/>
</dbReference>
<keyword evidence="14" id="KW-1185">Reference proteome</keyword>
<evidence type="ECO:0000313" key="14">
    <source>
        <dbReference type="Proteomes" id="UP001253595"/>
    </source>
</evidence>
<dbReference type="InterPro" id="IPR036695">
    <property type="entry name" value="Arg-tRNA-synth_N_sf"/>
</dbReference>
<feature type="short sequence motif" description="'HIGH' region" evidence="9">
    <location>
        <begin position="153"/>
        <end position="163"/>
    </location>
</feature>
<dbReference type="CDD" id="cd00671">
    <property type="entry name" value="ArgRS_core"/>
    <property type="match status" value="1"/>
</dbReference>
<dbReference type="GO" id="GO:0004814">
    <property type="term" value="F:arginine-tRNA ligase activity"/>
    <property type="evidence" value="ECO:0007669"/>
    <property type="project" value="UniProtKB-EC"/>
</dbReference>
<dbReference type="InterPro" id="IPR008909">
    <property type="entry name" value="DALR_anticod-bd"/>
</dbReference>
<comment type="subcellular location">
    <subcellularLocation>
        <location evidence="9">Cytoplasm</location>
    </subcellularLocation>
</comment>
<dbReference type="Gene3D" id="1.10.730.10">
    <property type="entry name" value="Isoleucyl-tRNA Synthetase, Domain 1"/>
    <property type="match status" value="1"/>
</dbReference>
<evidence type="ECO:0000313" key="13">
    <source>
        <dbReference type="EMBL" id="MDR7090116.1"/>
    </source>
</evidence>
<evidence type="ECO:0000256" key="6">
    <source>
        <dbReference type="ARBA" id="ARBA00022917"/>
    </source>
</evidence>
<dbReference type="InterPro" id="IPR001278">
    <property type="entry name" value="Arg-tRNA-ligase"/>
</dbReference>
<protein>
    <recommendedName>
        <fullName evidence="9">Arginine--tRNA ligase</fullName>
        <ecNumber evidence="9">6.1.1.19</ecNumber>
    </recommendedName>
    <alternativeName>
        <fullName evidence="9">Arginyl-tRNA synthetase</fullName>
        <shortName evidence="9">ArgRS</shortName>
    </alternativeName>
</protein>
<dbReference type="Pfam" id="PF05746">
    <property type="entry name" value="DALR_1"/>
    <property type="match status" value="1"/>
</dbReference>
<evidence type="ECO:0000256" key="9">
    <source>
        <dbReference type="HAMAP-Rule" id="MF_00123"/>
    </source>
</evidence>
<dbReference type="SMART" id="SM00836">
    <property type="entry name" value="DALR_1"/>
    <property type="match status" value="1"/>
</dbReference>
<dbReference type="Gene3D" id="3.30.1360.70">
    <property type="entry name" value="Arginyl tRNA synthetase N-terminal domain"/>
    <property type="match status" value="1"/>
</dbReference>
<dbReference type="InterPro" id="IPR005148">
    <property type="entry name" value="Arg-tRNA-synth_N"/>
</dbReference>
<evidence type="ECO:0000256" key="3">
    <source>
        <dbReference type="ARBA" id="ARBA00022598"/>
    </source>
</evidence>
<name>A0ABU1UY43_9GAMM</name>
<comment type="catalytic activity">
    <reaction evidence="8 9">
        <text>tRNA(Arg) + L-arginine + ATP = L-arginyl-tRNA(Arg) + AMP + diphosphate</text>
        <dbReference type="Rhea" id="RHEA:20301"/>
        <dbReference type="Rhea" id="RHEA-COMP:9658"/>
        <dbReference type="Rhea" id="RHEA-COMP:9673"/>
        <dbReference type="ChEBI" id="CHEBI:30616"/>
        <dbReference type="ChEBI" id="CHEBI:32682"/>
        <dbReference type="ChEBI" id="CHEBI:33019"/>
        <dbReference type="ChEBI" id="CHEBI:78442"/>
        <dbReference type="ChEBI" id="CHEBI:78513"/>
        <dbReference type="ChEBI" id="CHEBI:456215"/>
        <dbReference type="EC" id="6.1.1.19"/>
    </reaction>
</comment>
<feature type="domain" description="Arginyl tRNA synthetase N-terminal" evidence="12">
    <location>
        <begin position="25"/>
        <end position="117"/>
    </location>
</feature>
<keyword evidence="7 9" id="KW-0030">Aminoacyl-tRNA synthetase</keyword>
<keyword evidence="5 9" id="KW-0067">ATP-binding</keyword>
<dbReference type="PANTHER" id="PTHR11956:SF5">
    <property type="entry name" value="ARGININE--TRNA LIGASE, CYTOPLASMIC"/>
    <property type="match status" value="1"/>
</dbReference>
<feature type="domain" description="DALR anticodon binding" evidence="11">
    <location>
        <begin position="492"/>
        <end position="609"/>
    </location>
</feature>
<evidence type="ECO:0000256" key="4">
    <source>
        <dbReference type="ARBA" id="ARBA00022741"/>
    </source>
</evidence>
<keyword evidence="3 9" id="KW-0436">Ligase</keyword>
<evidence type="ECO:0000256" key="10">
    <source>
        <dbReference type="RuleBase" id="RU363038"/>
    </source>
</evidence>
<evidence type="ECO:0000256" key="1">
    <source>
        <dbReference type="ARBA" id="ARBA00005594"/>
    </source>
</evidence>
<keyword evidence="6 9" id="KW-0648">Protein biosynthesis</keyword>
<gene>
    <name evidence="9" type="primary">argS</name>
    <name evidence="13" type="ORF">J2X05_002138</name>
</gene>
<dbReference type="Pfam" id="PF00750">
    <property type="entry name" value="tRNA-synt_1d"/>
    <property type="match status" value="1"/>
</dbReference>
<comment type="similarity">
    <text evidence="1 9 10">Belongs to the class-I aminoacyl-tRNA synthetase family.</text>
</comment>
<dbReference type="InterPro" id="IPR035684">
    <property type="entry name" value="ArgRS_core"/>
</dbReference>
<evidence type="ECO:0000256" key="5">
    <source>
        <dbReference type="ARBA" id="ARBA00022840"/>
    </source>
</evidence>
<evidence type="ECO:0000256" key="8">
    <source>
        <dbReference type="ARBA" id="ARBA00049339"/>
    </source>
</evidence>
<evidence type="ECO:0000256" key="2">
    <source>
        <dbReference type="ARBA" id="ARBA00022490"/>
    </source>
</evidence>
<dbReference type="InterPro" id="IPR001412">
    <property type="entry name" value="aa-tRNA-synth_I_CS"/>
</dbReference>
<dbReference type="InterPro" id="IPR014729">
    <property type="entry name" value="Rossmann-like_a/b/a_fold"/>
</dbReference>
<evidence type="ECO:0000256" key="7">
    <source>
        <dbReference type="ARBA" id="ARBA00023146"/>
    </source>
</evidence>
<keyword evidence="2 9" id="KW-0963">Cytoplasm</keyword>
<dbReference type="SUPFAM" id="SSF55190">
    <property type="entry name" value="Arginyl-tRNA synthetase (ArgRS), N-terminal 'additional' domain"/>
    <property type="match status" value="1"/>
</dbReference>
<dbReference type="PRINTS" id="PR01038">
    <property type="entry name" value="TRNASYNTHARG"/>
</dbReference>
<evidence type="ECO:0000259" key="11">
    <source>
        <dbReference type="SMART" id="SM00836"/>
    </source>
</evidence>
<evidence type="ECO:0000259" key="12">
    <source>
        <dbReference type="SMART" id="SM01016"/>
    </source>
</evidence>
<comment type="subunit">
    <text evidence="9">Monomer.</text>
</comment>
<dbReference type="Gene3D" id="3.40.50.620">
    <property type="entry name" value="HUPs"/>
    <property type="match status" value="1"/>
</dbReference>
<dbReference type="SUPFAM" id="SSF47323">
    <property type="entry name" value="Anticodon-binding domain of a subclass of class I aminoacyl-tRNA synthetases"/>
    <property type="match status" value="1"/>
</dbReference>
<dbReference type="SUPFAM" id="SSF52374">
    <property type="entry name" value="Nucleotidylyl transferase"/>
    <property type="match status" value="1"/>
</dbReference>
<proteinExistence type="inferred from homology"/>
<dbReference type="InterPro" id="IPR009080">
    <property type="entry name" value="tRNAsynth_Ia_anticodon-bd"/>
</dbReference>
<dbReference type="PROSITE" id="PS00178">
    <property type="entry name" value="AA_TRNA_LIGASE_I"/>
    <property type="match status" value="1"/>
</dbReference>
<dbReference type="HAMAP" id="MF_00123">
    <property type="entry name" value="Arg_tRNA_synth"/>
    <property type="match status" value="1"/>
</dbReference>
<sequence>MASPTLGGYNSPPSVFSYSDRIYPMNIRELLNQKVLHAMKVVGVPSELPALIAPGKKAGFGDYQANCAMGAAKAMGTNPRDLAAKIVQAMKATAVLEKDETIEELEIAGPGFINIDLNPEWLGAQIAKAQSDARLQVEQVAAPQNVVIDYSGPNLAKEMHVGHLRSTIIGDSLARLLEFQGHNVIRQNHVGDWGTQFGMLIAELEEQLGAKGDEAMALKDLEVFYQQAKKHFDDDEAFANKAREYVVRLQSGDAQMLKLWEQFKTISLHHSTEIYQQLNVTLKDTDVRGESFYNNDLAPVVKELQDQGLAVESDGAQVVFLQELADKEGNPSPMIIQKQGGGFLYATTDLAALRYRVNTLKANRIMYFIDARQSLHMQQVFTLSRKAKFVDESVSLEHLAFGTMMGSDGKPFKTRTGGTVKLAELLTEAVERAGALVSEKNPDLSADEIAEISRKVGIGSVKYADLCKTRTNDYIFSWESMLSFEGNTAPYLQYAFTRVQSIFRKAGVTPESLTNAIIIGTEQEKTLAIKLLQFSEVLDQVAREAMPHLLCTYLYEIASLYMTFYEACPILKDGIAPDVRDSRLRLCHLVAKTIEQGLELLGIEVMEKM</sequence>
<keyword evidence="4 9" id="KW-0547">Nucleotide-binding</keyword>
<dbReference type="Pfam" id="PF03485">
    <property type="entry name" value="Arg_tRNA_synt_N"/>
    <property type="match status" value="1"/>
</dbReference>
<organism evidence="13 14">
    <name type="scientific">Cellvibrio fibrivorans</name>
    <dbReference type="NCBI Taxonomy" id="126350"/>
    <lineage>
        <taxon>Bacteria</taxon>
        <taxon>Pseudomonadati</taxon>
        <taxon>Pseudomonadota</taxon>
        <taxon>Gammaproteobacteria</taxon>
        <taxon>Cellvibrionales</taxon>
        <taxon>Cellvibrionaceae</taxon>
        <taxon>Cellvibrio</taxon>
    </lineage>
</organism>
<dbReference type="PANTHER" id="PTHR11956">
    <property type="entry name" value="ARGINYL-TRNA SYNTHETASE"/>
    <property type="match status" value="1"/>
</dbReference>
<dbReference type="CDD" id="cd07956">
    <property type="entry name" value="Anticodon_Ia_Arg"/>
    <property type="match status" value="1"/>
</dbReference>
<dbReference type="EC" id="6.1.1.19" evidence="9"/>
<dbReference type="SMART" id="SM01016">
    <property type="entry name" value="Arg_tRNA_synt_N"/>
    <property type="match status" value="1"/>
</dbReference>
<reference evidence="13 14" key="1">
    <citation type="submission" date="2023-07" db="EMBL/GenBank/DDBJ databases">
        <title>Sorghum-associated microbial communities from plants grown in Nebraska, USA.</title>
        <authorList>
            <person name="Schachtman D."/>
        </authorList>
    </citation>
    <scope>NUCLEOTIDE SEQUENCE [LARGE SCALE GENOMIC DNA]</scope>
    <source>
        <strain evidence="13 14">BE190</strain>
    </source>
</reference>
<dbReference type="NCBIfam" id="TIGR00456">
    <property type="entry name" value="argS"/>
    <property type="match status" value="1"/>
</dbReference>
<accession>A0ABU1UY43</accession>